<dbReference type="PRINTS" id="PR00455">
    <property type="entry name" value="HTHTETR"/>
</dbReference>
<dbReference type="AlphaFoldDB" id="A0A8J7CG03"/>
<protein>
    <submittedName>
        <fullName evidence="7">TetR/AcrR family transcriptional regulator</fullName>
    </submittedName>
</protein>
<accession>A0A8J7CG03</accession>
<keyword evidence="2 4" id="KW-0238">DNA-binding</keyword>
<keyword evidence="1" id="KW-0805">Transcription regulation</keyword>
<comment type="caution">
    <text evidence="7">The sequence shown here is derived from an EMBL/GenBank/DDBJ whole genome shotgun (WGS) entry which is preliminary data.</text>
</comment>
<keyword evidence="5" id="KW-1133">Transmembrane helix</keyword>
<evidence type="ECO:0000256" key="4">
    <source>
        <dbReference type="PROSITE-ProRule" id="PRU00335"/>
    </source>
</evidence>
<evidence type="ECO:0000256" key="5">
    <source>
        <dbReference type="SAM" id="Phobius"/>
    </source>
</evidence>
<dbReference type="GO" id="GO:0003700">
    <property type="term" value="F:DNA-binding transcription factor activity"/>
    <property type="evidence" value="ECO:0007669"/>
    <property type="project" value="TreeGrafter"/>
</dbReference>
<name>A0A8J7CG03_9BACT</name>
<proteinExistence type="predicted"/>
<feature type="transmembrane region" description="Helical" evidence="5">
    <location>
        <begin position="147"/>
        <end position="166"/>
    </location>
</feature>
<keyword evidence="3" id="KW-0804">Transcription</keyword>
<dbReference type="Gene3D" id="1.10.357.10">
    <property type="entry name" value="Tetracycline Repressor, domain 2"/>
    <property type="match status" value="1"/>
</dbReference>
<evidence type="ECO:0000256" key="3">
    <source>
        <dbReference type="ARBA" id="ARBA00023163"/>
    </source>
</evidence>
<evidence type="ECO:0000259" key="6">
    <source>
        <dbReference type="PROSITE" id="PS50977"/>
    </source>
</evidence>
<dbReference type="EMBL" id="JACXWA010000039">
    <property type="protein sequence ID" value="MBD3870184.1"/>
    <property type="molecule type" value="Genomic_DNA"/>
</dbReference>
<evidence type="ECO:0000256" key="2">
    <source>
        <dbReference type="ARBA" id="ARBA00023125"/>
    </source>
</evidence>
<keyword evidence="5" id="KW-0472">Membrane</keyword>
<gene>
    <name evidence="7" type="ORF">IFJ97_02355</name>
</gene>
<dbReference type="SUPFAM" id="SSF46689">
    <property type="entry name" value="Homeodomain-like"/>
    <property type="match status" value="1"/>
</dbReference>
<organism evidence="7 8">
    <name type="scientific">Candidatus Sulfomarinibacter kjeldsenii</name>
    <dbReference type="NCBI Taxonomy" id="2885994"/>
    <lineage>
        <taxon>Bacteria</taxon>
        <taxon>Pseudomonadati</taxon>
        <taxon>Acidobacteriota</taxon>
        <taxon>Thermoanaerobaculia</taxon>
        <taxon>Thermoanaerobaculales</taxon>
        <taxon>Candidatus Sulfomarinibacteraceae</taxon>
        <taxon>Candidatus Sulfomarinibacter</taxon>
    </lineage>
</organism>
<dbReference type="InterPro" id="IPR023772">
    <property type="entry name" value="DNA-bd_HTH_TetR-type_CS"/>
</dbReference>
<dbReference type="InterPro" id="IPR001647">
    <property type="entry name" value="HTH_TetR"/>
</dbReference>
<dbReference type="PANTHER" id="PTHR30055">
    <property type="entry name" value="HTH-TYPE TRANSCRIPTIONAL REGULATOR RUTR"/>
    <property type="match status" value="1"/>
</dbReference>
<feature type="DNA-binding region" description="H-T-H motif" evidence="4">
    <location>
        <begin position="26"/>
        <end position="45"/>
    </location>
</feature>
<dbReference type="InterPro" id="IPR050109">
    <property type="entry name" value="HTH-type_TetR-like_transc_reg"/>
</dbReference>
<dbReference type="PROSITE" id="PS50977">
    <property type="entry name" value="HTH_TETR_2"/>
    <property type="match status" value="1"/>
</dbReference>
<dbReference type="Pfam" id="PF00440">
    <property type="entry name" value="TetR_N"/>
    <property type="match status" value="1"/>
</dbReference>
<evidence type="ECO:0000313" key="8">
    <source>
        <dbReference type="Proteomes" id="UP000598633"/>
    </source>
</evidence>
<dbReference type="Proteomes" id="UP000598633">
    <property type="component" value="Unassembled WGS sequence"/>
</dbReference>
<dbReference type="GO" id="GO:0000976">
    <property type="term" value="F:transcription cis-regulatory region binding"/>
    <property type="evidence" value="ECO:0007669"/>
    <property type="project" value="TreeGrafter"/>
</dbReference>
<reference evidence="7 8" key="1">
    <citation type="submission" date="2020-08" db="EMBL/GenBank/DDBJ databases">
        <title>Acidobacteriota in marine sediments use diverse sulfur dissimilation pathways.</title>
        <authorList>
            <person name="Wasmund K."/>
        </authorList>
    </citation>
    <scope>NUCLEOTIDE SEQUENCE [LARGE SCALE GENOMIC DNA]</scope>
    <source>
        <strain evidence="7">MAG AM3-A</strain>
    </source>
</reference>
<evidence type="ECO:0000313" key="7">
    <source>
        <dbReference type="EMBL" id="MBD3870184.1"/>
    </source>
</evidence>
<evidence type="ECO:0000256" key="1">
    <source>
        <dbReference type="ARBA" id="ARBA00023015"/>
    </source>
</evidence>
<feature type="domain" description="HTH tetR-type" evidence="6">
    <location>
        <begin position="3"/>
        <end position="63"/>
    </location>
</feature>
<dbReference type="PROSITE" id="PS01081">
    <property type="entry name" value="HTH_TETR_1"/>
    <property type="match status" value="1"/>
</dbReference>
<keyword evidence="5" id="KW-0812">Transmembrane</keyword>
<sequence length="198" mass="21554">MNMTTRERLVHAATRLFADNGYQGASVRDICNLAGANPGAVSYHFGGKRQLYRSVLRKAAAGLADMVPATKNETDEREPISVLDALRRVLGRMQSDDAATRLLLRDLADGGTVAVESLTPPLRTGFEQLATALGHGDNPRASREGRLLFLGLAAPLFLLTTAWPVVARALELEIDQREALFTELVQRTLDAHGNLDHI</sequence>
<dbReference type="PANTHER" id="PTHR30055:SF234">
    <property type="entry name" value="HTH-TYPE TRANSCRIPTIONAL REGULATOR BETI"/>
    <property type="match status" value="1"/>
</dbReference>
<dbReference type="InterPro" id="IPR009057">
    <property type="entry name" value="Homeodomain-like_sf"/>
</dbReference>